<evidence type="ECO:0000313" key="3">
    <source>
        <dbReference type="Proteomes" id="UP001151760"/>
    </source>
</evidence>
<protein>
    <submittedName>
        <fullName evidence="2">Uncharacterized protein</fullName>
    </submittedName>
</protein>
<organism evidence="2 3">
    <name type="scientific">Tanacetum coccineum</name>
    <dbReference type="NCBI Taxonomy" id="301880"/>
    <lineage>
        <taxon>Eukaryota</taxon>
        <taxon>Viridiplantae</taxon>
        <taxon>Streptophyta</taxon>
        <taxon>Embryophyta</taxon>
        <taxon>Tracheophyta</taxon>
        <taxon>Spermatophyta</taxon>
        <taxon>Magnoliopsida</taxon>
        <taxon>eudicotyledons</taxon>
        <taxon>Gunneridae</taxon>
        <taxon>Pentapetalae</taxon>
        <taxon>asterids</taxon>
        <taxon>campanulids</taxon>
        <taxon>Asterales</taxon>
        <taxon>Asteraceae</taxon>
        <taxon>Asteroideae</taxon>
        <taxon>Anthemideae</taxon>
        <taxon>Anthemidinae</taxon>
        <taxon>Tanacetum</taxon>
    </lineage>
</organism>
<feature type="compositionally biased region" description="Low complexity" evidence="1">
    <location>
        <begin position="659"/>
        <end position="675"/>
    </location>
</feature>
<sequence>MAFIITTFALRYPCTNNQLRTSSNPKNHATIQDGRVTVKNVQGQQTQSYAGIGAKDWFKEKMLLAQALEAGVILDEEQLAFLIDTRHRVDSGADTHTLPTTAIFQTDDLDAFDLDCDEAPSASAVLMAKLSAYDSDVLSEVPNYNTYQDNNVINQSFQEMQYYELPIFVDDSNIDITSGSNIISYDQYINENKSEVVQDTTSSEQQDSMIMSVIEEMSNQVAKCNAANQENKTAQRKQPVLYCGHTFVKKHDALSVIDSKETLDLAETTRLKINEKQNDLIVKKKRVNIKLINYGSLNELYKHFVPQNQLSSEQAFWLPISKIVYDQTLVQPKLVQNDLPRQLPTTSMVKQNLLKAKSHLDNFDKMKKVRTKVTRQNEGTWGFEHIRKAFEKDFIPFVKSLRESFADFKLGLYREVYEMKAIFQQMETEVEQCSVDRKYFKIEEKELLIENERLLEQIISQDTVCTAMHSYDDLVKYDEMEQSYIDEYSRCVQLEAKLSRKKDMVKKAVYNELSNRWMFKLDLEPLSPKLRKNREAHVDYLKPTKEHADMLREIVEQARALKPLDNNLDYACKFTTRIQELLVYVSATCPSSQNESAKLVAITPMNKNRKVRFAEPSTSTSNTQKELKAHSNQITNKPLLNSTGVNSSTNASGSKPKGNTRNNRISRTSSSNQNNKKVEDHPWNVKSSSNNKNHVSICNASTKHVVLNANSEFVCSLYNECLFNVCHEKCVFDYLNDVNSRTRAKSGKRNKKNEWKPMGKVFTNVGHRWLPTGRTFTIDGTNCPLTKITSTKVVPPRKPV</sequence>
<dbReference type="EMBL" id="BQNB010012422">
    <property type="protein sequence ID" value="GJT03368.1"/>
    <property type="molecule type" value="Genomic_DNA"/>
</dbReference>
<accession>A0ABQ5ALZ1</accession>
<feature type="region of interest" description="Disordered" evidence="1">
    <location>
        <begin position="610"/>
        <end position="692"/>
    </location>
</feature>
<evidence type="ECO:0000256" key="1">
    <source>
        <dbReference type="SAM" id="MobiDB-lite"/>
    </source>
</evidence>
<name>A0ABQ5ALZ1_9ASTR</name>
<reference evidence="2" key="1">
    <citation type="journal article" date="2022" name="Int. J. Mol. Sci.">
        <title>Draft Genome of Tanacetum Coccineum: Genomic Comparison of Closely Related Tanacetum-Family Plants.</title>
        <authorList>
            <person name="Yamashiro T."/>
            <person name="Shiraishi A."/>
            <person name="Nakayama K."/>
            <person name="Satake H."/>
        </authorList>
    </citation>
    <scope>NUCLEOTIDE SEQUENCE</scope>
</reference>
<dbReference type="Proteomes" id="UP001151760">
    <property type="component" value="Unassembled WGS sequence"/>
</dbReference>
<gene>
    <name evidence="2" type="ORF">Tco_0824537</name>
</gene>
<feature type="compositionally biased region" description="Polar residues" evidence="1">
    <location>
        <begin position="616"/>
        <end position="653"/>
    </location>
</feature>
<reference evidence="2" key="2">
    <citation type="submission" date="2022-01" db="EMBL/GenBank/DDBJ databases">
        <authorList>
            <person name="Yamashiro T."/>
            <person name="Shiraishi A."/>
            <person name="Satake H."/>
            <person name="Nakayama K."/>
        </authorList>
    </citation>
    <scope>NUCLEOTIDE SEQUENCE</scope>
</reference>
<evidence type="ECO:0000313" key="2">
    <source>
        <dbReference type="EMBL" id="GJT03368.1"/>
    </source>
</evidence>
<comment type="caution">
    <text evidence="2">The sequence shown here is derived from an EMBL/GenBank/DDBJ whole genome shotgun (WGS) entry which is preliminary data.</text>
</comment>
<proteinExistence type="predicted"/>
<keyword evidence="3" id="KW-1185">Reference proteome</keyword>